<protein>
    <recommendedName>
        <fullName evidence="10">Odorant receptor</fullName>
    </recommendedName>
</protein>
<evidence type="ECO:0000256" key="4">
    <source>
        <dbReference type="ARBA" id="ARBA00022692"/>
    </source>
</evidence>
<keyword evidence="3 10" id="KW-0716">Sensory transduction</keyword>
<evidence type="ECO:0000256" key="6">
    <source>
        <dbReference type="ARBA" id="ARBA00022989"/>
    </source>
</evidence>
<evidence type="ECO:0000313" key="15">
    <source>
        <dbReference type="Proteomes" id="UP000279307"/>
    </source>
</evidence>
<dbReference type="AlphaFoldDB" id="A0A026VZA2"/>
<evidence type="ECO:0000256" key="1">
    <source>
        <dbReference type="ARBA" id="ARBA00004651"/>
    </source>
</evidence>
<comment type="similarity">
    <text evidence="10">Belongs to the insect chemoreceptor superfamily. Heteromeric odorant receptor channel (TC 1.A.69) family.</text>
</comment>
<evidence type="ECO:0000256" key="7">
    <source>
        <dbReference type="ARBA" id="ARBA00023136"/>
    </source>
</evidence>
<organism evidence="11 14">
    <name type="scientific">Ooceraea biroi</name>
    <name type="common">Clonal raider ant</name>
    <name type="synonym">Cerapachys biroi</name>
    <dbReference type="NCBI Taxonomy" id="2015173"/>
    <lineage>
        <taxon>Eukaryota</taxon>
        <taxon>Metazoa</taxon>
        <taxon>Ecdysozoa</taxon>
        <taxon>Arthropoda</taxon>
        <taxon>Hexapoda</taxon>
        <taxon>Insecta</taxon>
        <taxon>Pterygota</taxon>
        <taxon>Neoptera</taxon>
        <taxon>Endopterygota</taxon>
        <taxon>Hymenoptera</taxon>
        <taxon>Apocrita</taxon>
        <taxon>Aculeata</taxon>
        <taxon>Formicoidea</taxon>
        <taxon>Formicidae</taxon>
        <taxon>Dorylinae</taxon>
        <taxon>Ooceraea</taxon>
    </lineage>
</organism>
<dbReference type="Pfam" id="PF02949">
    <property type="entry name" value="7tm_6"/>
    <property type="match status" value="1"/>
</dbReference>
<reference evidence="11 14" key="1">
    <citation type="journal article" date="2014" name="Curr. Biol.">
        <title>The genome of the clonal raider ant Cerapachys biroi.</title>
        <authorList>
            <person name="Oxley P.R."/>
            <person name="Ji L."/>
            <person name="Fetter-Pruneda I."/>
            <person name="McKenzie S.K."/>
            <person name="Li C."/>
            <person name="Hu H."/>
            <person name="Zhang G."/>
            <person name="Kronauer D.J."/>
        </authorList>
    </citation>
    <scope>NUCLEOTIDE SEQUENCE [LARGE SCALE GENOMIC DNA]</scope>
</reference>
<keyword evidence="9 10" id="KW-0807">Transducer</keyword>
<feature type="transmembrane region" description="Helical" evidence="10">
    <location>
        <begin position="279"/>
        <end position="299"/>
    </location>
</feature>
<evidence type="ECO:0000256" key="10">
    <source>
        <dbReference type="RuleBase" id="RU351113"/>
    </source>
</evidence>
<evidence type="ECO:0000256" key="5">
    <source>
        <dbReference type="ARBA" id="ARBA00022725"/>
    </source>
</evidence>
<dbReference type="EMBL" id="QOIP01000002">
    <property type="protein sequence ID" value="RLU26201.1"/>
    <property type="molecule type" value="Genomic_DNA"/>
</dbReference>
<proteinExistence type="inferred from homology"/>
<feature type="transmembrane region" description="Helical" evidence="10">
    <location>
        <begin position="69"/>
        <end position="89"/>
    </location>
</feature>
<feature type="transmembrane region" description="Helical" evidence="10">
    <location>
        <begin position="126"/>
        <end position="147"/>
    </location>
</feature>
<keyword evidence="5 10" id="KW-0552">Olfaction</keyword>
<dbReference type="GO" id="GO:0007165">
    <property type="term" value="P:signal transduction"/>
    <property type="evidence" value="ECO:0007669"/>
    <property type="project" value="UniProtKB-KW"/>
</dbReference>
<dbReference type="OrthoDB" id="6604226at2759"/>
<evidence type="ECO:0000256" key="9">
    <source>
        <dbReference type="ARBA" id="ARBA00023224"/>
    </source>
</evidence>
<dbReference type="EMBL" id="KK107555">
    <property type="protein sequence ID" value="EZA49005.1"/>
    <property type="molecule type" value="Genomic_DNA"/>
</dbReference>
<comment type="subcellular location">
    <subcellularLocation>
        <location evidence="1 10">Cell membrane</location>
        <topology evidence="1 10">Multi-pass membrane protein</topology>
    </subcellularLocation>
</comment>
<feature type="transmembrane region" description="Helical" evidence="10">
    <location>
        <begin position="39"/>
        <end position="57"/>
    </location>
</feature>
<keyword evidence="6 10" id="KW-1133">Transmembrane helix</keyword>
<accession>A0A026VZA2</accession>
<evidence type="ECO:0000256" key="2">
    <source>
        <dbReference type="ARBA" id="ARBA00022475"/>
    </source>
</evidence>
<evidence type="ECO:0000313" key="11">
    <source>
        <dbReference type="EMBL" id="EZA49005.1"/>
    </source>
</evidence>
<dbReference type="Proteomes" id="UP000279307">
    <property type="component" value="Chromosome 2"/>
</dbReference>
<evidence type="ECO:0000256" key="8">
    <source>
        <dbReference type="ARBA" id="ARBA00023170"/>
    </source>
</evidence>
<dbReference type="Proteomes" id="UP000053097">
    <property type="component" value="Unassembled WGS sequence"/>
</dbReference>
<reference evidence="12 15" key="2">
    <citation type="journal article" date="2018" name="Genome Res.">
        <title>The genomic architecture and molecular evolution of ant odorant receptors.</title>
        <authorList>
            <person name="McKenzie S.K."/>
            <person name="Kronauer D.J.C."/>
        </authorList>
    </citation>
    <scope>NUCLEOTIDE SEQUENCE [LARGE SCALE GENOMIC DNA]</scope>
    <source>
        <strain evidence="12">Clonal line C1</strain>
    </source>
</reference>
<feature type="transmembrane region" description="Helical" evidence="10">
    <location>
        <begin position="305"/>
        <end position="325"/>
    </location>
</feature>
<dbReference type="EMBL" id="QOIP01000002">
    <property type="protein sequence ID" value="RLU25887.1"/>
    <property type="molecule type" value="Genomic_DNA"/>
</dbReference>
<evidence type="ECO:0000313" key="13">
    <source>
        <dbReference type="EMBL" id="RLU26201.1"/>
    </source>
</evidence>
<keyword evidence="14" id="KW-1185">Reference proteome</keyword>
<dbReference type="InterPro" id="IPR004117">
    <property type="entry name" value="7tm6_olfct_rcpt"/>
</dbReference>
<dbReference type="GO" id="GO:0005886">
    <property type="term" value="C:plasma membrane"/>
    <property type="evidence" value="ECO:0007669"/>
    <property type="project" value="UniProtKB-SubCell"/>
</dbReference>
<dbReference type="GO" id="GO:0005549">
    <property type="term" value="F:odorant binding"/>
    <property type="evidence" value="ECO:0007669"/>
    <property type="project" value="InterPro"/>
</dbReference>
<keyword evidence="8 10" id="KW-0675">Receptor</keyword>
<dbReference type="GO" id="GO:0004984">
    <property type="term" value="F:olfactory receptor activity"/>
    <property type="evidence" value="ECO:0007669"/>
    <property type="project" value="InterPro"/>
</dbReference>
<keyword evidence="4 10" id="KW-0812">Transmembrane</keyword>
<keyword evidence="7 10" id="KW-0472">Membrane</keyword>
<evidence type="ECO:0000256" key="3">
    <source>
        <dbReference type="ARBA" id="ARBA00022606"/>
    </source>
</evidence>
<name>A0A026VZA2_OOCBI</name>
<reference evidence="12" key="3">
    <citation type="submission" date="2018-07" db="EMBL/GenBank/DDBJ databases">
        <authorList>
            <person name="Mckenzie S.K."/>
            <person name="Kronauer D.J.C."/>
        </authorList>
    </citation>
    <scope>NUCLEOTIDE SEQUENCE</scope>
    <source>
        <strain evidence="12">Clonal line C1</strain>
    </source>
</reference>
<dbReference type="PANTHER" id="PTHR21137:SF35">
    <property type="entry name" value="ODORANT RECEPTOR 19A-RELATED"/>
    <property type="match status" value="1"/>
</dbReference>
<dbReference type="PANTHER" id="PTHR21137">
    <property type="entry name" value="ODORANT RECEPTOR"/>
    <property type="match status" value="1"/>
</dbReference>
<comment type="caution">
    <text evidence="10">Lacks conserved residue(s) required for the propagation of feature annotation.</text>
</comment>
<sequence>MDSCKTWNKEMTREFFPYKRIMWPVGSWPVDSSKNFAKLRALFVTVTLALMVAYLSMEIGYHDGANLNLIIDHFTLITIGTLTIIKISIIRLHRDDLSKYMCNAASDWIYVAQRDHREVMLRYANLGRFVFFSQMCSSYIVIIPLIAESLLSFVTMSSLQNITLSMSVEEMRVIKLPHDMICPFNAQVACFGICIVQAVQLISLATGNCGSDVFLFGICMHLCGQLEILGLQLSRFHEGKGNDSWGKTKLVALIERHCLLLNLAKDIVDTLDIILSAQLIFQASLICIIGLQFIVSLAISDFFLVVRSILSFGILMIQLFLYTYVGEILSLRTQAISTAIYLSKWYDLPINITRDICFIMFRATYPVYIRVGKFYNMDLNTFKTILKASASYFSVLRIMFTQY</sequence>
<evidence type="ECO:0000313" key="14">
    <source>
        <dbReference type="Proteomes" id="UP000053097"/>
    </source>
</evidence>
<keyword evidence="2" id="KW-1003">Cell membrane</keyword>
<evidence type="ECO:0000313" key="12">
    <source>
        <dbReference type="EMBL" id="RLU25887.1"/>
    </source>
</evidence>
<gene>
    <name evidence="12" type="ORF">DMN91_002048</name>
    <name evidence="13" type="ORF">DMN91_002367</name>
    <name evidence="11" type="ORF">X777_12813</name>
</gene>